<dbReference type="InterPro" id="IPR014490">
    <property type="entry name" value="Dps-like"/>
</dbReference>
<dbReference type="Gene3D" id="1.20.1260.10">
    <property type="match status" value="1"/>
</dbReference>
<dbReference type="GO" id="GO:0020037">
    <property type="term" value="F:heme binding"/>
    <property type="evidence" value="ECO:0007669"/>
    <property type="project" value="TreeGrafter"/>
</dbReference>
<dbReference type="GO" id="GO:0008199">
    <property type="term" value="F:ferric iron binding"/>
    <property type="evidence" value="ECO:0007669"/>
    <property type="project" value="InterPro"/>
</dbReference>
<dbReference type="PIRSF" id="PIRSF018063">
    <property type="entry name" value="Ferrtn_UCP018063"/>
    <property type="match status" value="1"/>
</dbReference>
<dbReference type="InterPro" id="IPR012347">
    <property type="entry name" value="Ferritin-like"/>
</dbReference>
<evidence type="ECO:0000313" key="6">
    <source>
        <dbReference type="EMBL" id="GEB47642.1"/>
    </source>
</evidence>
<dbReference type="GO" id="GO:0005829">
    <property type="term" value="C:cytosol"/>
    <property type="evidence" value="ECO:0007669"/>
    <property type="project" value="TreeGrafter"/>
</dbReference>
<dbReference type="Pfam" id="PF00210">
    <property type="entry name" value="Ferritin"/>
    <property type="match status" value="1"/>
</dbReference>
<feature type="binding site" evidence="4">
    <location>
        <position position="84"/>
    </location>
    <ligand>
        <name>Fe cation</name>
        <dbReference type="ChEBI" id="CHEBI:24875"/>
    </ligand>
</feature>
<protein>
    <submittedName>
        <fullName evidence="6">Bacterioferritin</fullName>
    </submittedName>
</protein>
<dbReference type="EMBL" id="BJMM01000002">
    <property type="protein sequence ID" value="GEB47642.1"/>
    <property type="molecule type" value="Genomic_DNA"/>
</dbReference>
<sequence length="178" mass="19990">MGMADFLTDVQTLRDRARDGIMSGPVTTSYGTDVDRVIELLNAALATELVCVLRYRQHHFAAKGLDSEPVAEEFLEHSNEEQDHADQIAARIHQLGGTALMNPAELLGRSHSEYVTSDDLTEMIRENLIAERIAIASYTEMINWIGSADPTTRRVLENVLEKEEEHADDMLTFLQPQH</sequence>
<evidence type="ECO:0000256" key="4">
    <source>
        <dbReference type="PIRSR" id="PIRSR018063-50"/>
    </source>
</evidence>
<dbReference type="PANTHER" id="PTHR30295">
    <property type="entry name" value="BACTERIOFERRITIN"/>
    <property type="match status" value="1"/>
</dbReference>
<dbReference type="InterPro" id="IPR009040">
    <property type="entry name" value="Ferritin-like_diiron"/>
</dbReference>
<dbReference type="GO" id="GO:0006879">
    <property type="term" value="P:intracellular iron ion homeostasis"/>
    <property type="evidence" value="ECO:0007669"/>
    <property type="project" value="UniProtKB-KW"/>
</dbReference>
<keyword evidence="7" id="KW-1185">Reference proteome</keyword>
<dbReference type="Proteomes" id="UP000319210">
    <property type="component" value="Unassembled WGS sequence"/>
</dbReference>
<proteinExistence type="predicted"/>
<organism evidence="6 7">
    <name type="scientific">Streptomyces cacaoi</name>
    <dbReference type="NCBI Taxonomy" id="1898"/>
    <lineage>
        <taxon>Bacteria</taxon>
        <taxon>Bacillati</taxon>
        <taxon>Actinomycetota</taxon>
        <taxon>Actinomycetes</taxon>
        <taxon>Kitasatosporales</taxon>
        <taxon>Streptomycetaceae</taxon>
        <taxon>Streptomyces</taxon>
    </lineage>
</organism>
<dbReference type="PROSITE" id="PS50905">
    <property type="entry name" value="FERRITIN_LIKE"/>
    <property type="match status" value="1"/>
</dbReference>
<accession>A0A4Y3QR17</accession>
<keyword evidence="2" id="KW-0409">Iron storage</keyword>
<evidence type="ECO:0000256" key="3">
    <source>
        <dbReference type="ARBA" id="ARBA00023004"/>
    </source>
</evidence>
<evidence type="ECO:0000256" key="1">
    <source>
        <dbReference type="ARBA" id="ARBA00001970"/>
    </source>
</evidence>
<keyword evidence="3 4" id="KW-0408">Iron</keyword>
<dbReference type="GO" id="GO:0004322">
    <property type="term" value="F:ferroxidase activity"/>
    <property type="evidence" value="ECO:0007669"/>
    <property type="project" value="TreeGrafter"/>
</dbReference>
<dbReference type="InterPro" id="IPR009078">
    <property type="entry name" value="Ferritin-like_SF"/>
</dbReference>
<dbReference type="InterPro" id="IPR008331">
    <property type="entry name" value="Ferritin_DPS_dom"/>
</dbReference>
<evidence type="ECO:0000259" key="5">
    <source>
        <dbReference type="PROSITE" id="PS50905"/>
    </source>
</evidence>
<evidence type="ECO:0000256" key="2">
    <source>
        <dbReference type="ARBA" id="ARBA00022434"/>
    </source>
</evidence>
<dbReference type="AlphaFoldDB" id="A0A4Y3QR17"/>
<feature type="binding site" evidence="4">
    <location>
        <position position="131"/>
    </location>
    <ligand>
        <name>Fe cation</name>
        <dbReference type="ChEBI" id="CHEBI:24875"/>
    </ligand>
</feature>
<comment type="caution">
    <text evidence="6">The sequence shown here is derived from an EMBL/GenBank/DDBJ whole genome shotgun (WGS) entry which is preliminary data.</text>
</comment>
<feature type="domain" description="Ferritin-like diiron" evidence="5">
    <location>
        <begin position="31"/>
        <end position="178"/>
    </location>
</feature>
<name>A0A4Y3QR17_STRCI</name>
<feature type="binding site" evidence="4">
    <location>
        <position position="166"/>
    </location>
    <ligand>
        <name>Fe cation</name>
        <dbReference type="ChEBI" id="CHEBI:24875"/>
    </ligand>
</feature>
<gene>
    <name evidence="6" type="ORF">SCA03_01930</name>
</gene>
<evidence type="ECO:0000313" key="7">
    <source>
        <dbReference type="Proteomes" id="UP000319210"/>
    </source>
</evidence>
<dbReference type="PANTHER" id="PTHR30295:SF1">
    <property type="entry name" value="DNA PROTECTION DURING STARVATION PROTEIN"/>
    <property type="match status" value="1"/>
</dbReference>
<reference evidence="6 7" key="1">
    <citation type="submission" date="2019-06" db="EMBL/GenBank/DDBJ databases">
        <title>Whole genome shotgun sequence of Streptomyces cacaoi subsp. cacaoi NBRC 12748.</title>
        <authorList>
            <person name="Hosoyama A."/>
            <person name="Uohara A."/>
            <person name="Ohji S."/>
            <person name="Ichikawa N."/>
        </authorList>
    </citation>
    <scope>NUCLEOTIDE SEQUENCE [LARGE SCALE GENOMIC DNA]</scope>
    <source>
        <strain evidence="6 7">NBRC 12748</strain>
    </source>
</reference>
<comment type="cofactor">
    <cofactor evidence="1">
        <name>heme b</name>
        <dbReference type="ChEBI" id="CHEBI:60344"/>
    </cofactor>
</comment>
<keyword evidence="4" id="KW-0479">Metal-binding</keyword>
<feature type="binding site" evidence="4">
    <location>
        <position position="48"/>
    </location>
    <ligand>
        <name>Fe cation</name>
        <dbReference type="ChEBI" id="CHEBI:24875"/>
    </ligand>
</feature>
<dbReference type="SUPFAM" id="SSF47240">
    <property type="entry name" value="Ferritin-like"/>
    <property type="match status" value="1"/>
</dbReference>
<feature type="binding site" evidence="4">
    <location>
        <position position="163"/>
    </location>
    <ligand>
        <name>Fe cation</name>
        <dbReference type="ChEBI" id="CHEBI:24875"/>
    </ligand>
</feature>